<proteinExistence type="predicted"/>
<keyword evidence="2" id="KW-1185">Reference proteome</keyword>
<comment type="caution">
    <text evidence="1">The sequence shown here is derived from an EMBL/GenBank/DDBJ whole genome shotgun (WGS) entry which is preliminary data.</text>
</comment>
<accession>A0A812S857</accession>
<dbReference type="AlphaFoldDB" id="A0A812S857"/>
<name>A0A812S857_9DINO</name>
<gene>
    <name evidence="1" type="ORF">SNAT2548_LOCUS26468</name>
</gene>
<sequence length="216" mass="24057">MDRCGQGMDLALVALGRKSPPSWALWVRERVAEPSIRGILPQAKQVCEVVLGLGVLGVGLLLGRGRRGVGFLGWGRLWLCRRRADDRERHHRARNKRRGPNVEPHGAHFLGSGVSLVGMGNWAGVVGFGDVHPASLVLSENPAVRSEDRARDLLMGWFWLLRHRWRWGFGSRRLKGILGLLRRVCGLWAWGRTLGLGWLSLGGFFFQSEPVGVPVH</sequence>
<evidence type="ECO:0000313" key="1">
    <source>
        <dbReference type="EMBL" id="CAE7471379.1"/>
    </source>
</evidence>
<organism evidence="1 2">
    <name type="scientific">Symbiodinium natans</name>
    <dbReference type="NCBI Taxonomy" id="878477"/>
    <lineage>
        <taxon>Eukaryota</taxon>
        <taxon>Sar</taxon>
        <taxon>Alveolata</taxon>
        <taxon>Dinophyceae</taxon>
        <taxon>Suessiales</taxon>
        <taxon>Symbiodiniaceae</taxon>
        <taxon>Symbiodinium</taxon>
    </lineage>
</organism>
<dbReference type="Proteomes" id="UP000604046">
    <property type="component" value="Unassembled WGS sequence"/>
</dbReference>
<protein>
    <submittedName>
        <fullName evidence="1">Uncharacterized protein</fullName>
    </submittedName>
</protein>
<dbReference type="EMBL" id="CAJNDS010002432">
    <property type="protein sequence ID" value="CAE7471379.1"/>
    <property type="molecule type" value="Genomic_DNA"/>
</dbReference>
<evidence type="ECO:0000313" key="2">
    <source>
        <dbReference type="Proteomes" id="UP000604046"/>
    </source>
</evidence>
<reference evidence="1" key="1">
    <citation type="submission" date="2021-02" db="EMBL/GenBank/DDBJ databases">
        <authorList>
            <person name="Dougan E. K."/>
            <person name="Rhodes N."/>
            <person name="Thang M."/>
            <person name="Chan C."/>
        </authorList>
    </citation>
    <scope>NUCLEOTIDE SEQUENCE</scope>
</reference>